<comment type="caution">
    <text evidence="9">The sequence shown here is derived from an EMBL/GenBank/DDBJ whole genome shotgun (WGS) entry which is preliminary data.</text>
</comment>
<evidence type="ECO:0000256" key="1">
    <source>
        <dbReference type="ARBA" id="ARBA00022670"/>
    </source>
</evidence>
<dbReference type="Gene3D" id="3.30.2010.10">
    <property type="entry name" value="Metalloproteases ('zincins'), catalytic domain"/>
    <property type="match status" value="1"/>
</dbReference>
<protein>
    <submittedName>
        <fullName evidence="9">M48 family metallopeptidase</fullName>
    </submittedName>
</protein>
<dbReference type="InterPro" id="IPR001915">
    <property type="entry name" value="Peptidase_M48"/>
</dbReference>
<keyword evidence="2" id="KW-0479">Metal-binding</keyword>
<feature type="domain" description="Peptidase M48" evidence="8">
    <location>
        <begin position="58"/>
        <end position="243"/>
    </location>
</feature>
<keyword evidence="5 6" id="KW-0482">Metalloprotease</keyword>
<evidence type="ECO:0000256" key="4">
    <source>
        <dbReference type="ARBA" id="ARBA00022833"/>
    </source>
</evidence>
<evidence type="ECO:0000256" key="5">
    <source>
        <dbReference type="ARBA" id="ARBA00023049"/>
    </source>
</evidence>
<organism evidence="9 10">
    <name type="scientific">Kangiella taiwanensis</name>
    <dbReference type="NCBI Taxonomy" id="1079179"/>
    <lineage>
        <taxon>Bacteria</taxon>
        <taxon>Pseudomonadati</taxon>
        <taxon>Pseudomonadota</taxon>
        <taxon>Gammaproteobacteria</taxon>
        <taxon>Kangiellales</taxon>
        <taxon>Kangiellaceae</taxon>
        <taxon>Kangiella</taxon>
    </lineage>
</organism>
<evidence type="ECO:0000256" key="6">
    <source>
        <dbReference type="RuleBase" id="RU003983"/>
    </source>
</evidence>
<dbReference type="PANTHER" id="PTHR22726">
    <property type="entry name" value="METALLOENDOPEPTIDASE OMA1"/>
    <property type="match status" value="1"/>
</dbReference>
<keyword evidence="1 6" id="KW-0645">Protease</keyword>
<comment type="similarity">
    <text evidence="6">Belongs to the peptidase M48 family.</text>
</comment>
<dbReference type="PANTHER" id="PTHR22726:SF24">
    <property type="entry name" value="M48 FAMILY METALLOPEPTIDASE"/>
    <property type="match status" value="1"/>
</dbReference>
<keyword evidence="4 6" id="KW-0862">Zinc</keyword>
<keyword evidence="10" id="KW-1185">Reference proteome</keyword>
<comment type="cofactor">
    <cofactor evidence="6">
        <name>Zn(2+)</name>
        <dbReference type="ChEBI" id="CHEBI:29105"/>
    </cofactor>
    <text evidence="6">Binds 1 zinc ion per subunit.</text>
</comment>
<dbReference type="CDD" id="cd07331">
    <property type="entry name" value="M48C_Oma1_like"/>
    <property type="match status" value="1"/>
</dbReference>
<evidence type="ECO:0000313" key="10">
    <source>
        <dbReference type="Proteomes" id="UP001501294"/>
    </source>
</evidence>
<feature type="signal peptide" evidence="7">
    <location>
        <begin position="1"/>
        <end position="18"/>
    </location>
</feature>
<evidence type="ECO:0000259" key="8">
    <source>
        <dbReference type="Pfam" id="PF01435"/>
    </source>
</evidence>
<name>A0ABP8HYS8_9GAMM</name>
<dbReference type="EMBL" id="BAABFU010000001">
    <property type="protein sequence ID" value="GAA4347604.1"/>
    <property type="molecule type" value="Genomic_DNA"/>
</dbReference>
<dbReference type="InterPro" id="IPR051156">
    <property type="entry name" value="Mito/Outer_Membr_Metalloprot"/>
</dbReference>
<evidence type="ECO:0000256" key="3">
    <source>
        <dbReference type="ARBA" id="ARBA00022801"/>
    </source>
</evidence>
<accession>A0ABP8HYS8</accession>
<sequence length="266" mass="28793">MKKLVLTLATAAFLSACATSPTGRSQVTLFPESQMSQMGSAAFTSMKQSQKVSNDRNQNRYVNCIVDALIPELNAIAPDMRTTRWETKVFVDDSANAFALPGGKIGVHTGMFKVADNASQLASVLGHEIGHVWARHGNERVSHQYIGTAGLQLASVLAGEPTAEKQQILGLLGVGTQVGVLKFSRTHESEADDIGLKLMARAGFDPRQSVELWKNMAKQGGGNAPEFLSTHPATDTRIRDLQAQMDSALKLYKQAQSQGKRPNCRL</sequence>
<evidence type="ECO:0000313" key="9">
    <source>
        <dbReference type="EMBL" id="GAA4347604.1"/>
    </source>
</evidence>
<evidence type="ECO:0000256" key="7">
    <source>
        <dbReference type="SAM" id="SignalP"/>
    </source>
</evidence>
<keyword evidence="3 6" id="KW-0378">Hydrolase</keyword>
<keyword evidence="7" id="KW-0732">Signal</keyword>
<dbReference type="PROSITE" id="PS51257">
    <property type="entry name" value="PROKAR_LIPOPROTEIN"/>
    <property type="match status" value="1"/>
</dbReference>
<gene>
    <name evidence="9" type="ORF">GCM10023150_10340</name>
</gene>
<proteinExistence type="inferred from homology"/>
<dbReference type="RefSeq" id="WP_223576660.1">
    <property type="nucleotide sequence ID" value="NZ_BAABFU010000001.1"/>
</dbReference>
<evidence type="ECO:0000256" key="2">
    <source>
        <dbReference type="ARBA" id="ARBA00022723"/>
    </source>
</evidence>
<dbReference type="Pfam" id="PF01435">
    <property type="entry name" value="Peptidase_M48"/>
    <property type="match status" value="1"/>
</dbReference>
<reference evidence="10" key="1">
    <citation type="journal article" date="2019" name="Int. J. Syst. Evol. Microbiol.">
        <title>The Global Catalogue of Microorganisms (GCM) 10K type strain sequencing project: providing services to taxonomists for standard genome sequencing and annotation.</title>
        <authorList>
            <consortium name="The Broad Institute Genomics Platform"/>
            <consortium name="The Broad Institute Genome Sequencing Center for Infectious Disease"/>
            <person name="Wu L."/>
            <person name="Ma J."/>
        </authorList>
    </citation>
    <scope>NUCLEOTIDE SEQUENCE [LARGE SCALE GENOMIC DNA]</scope>
    <source>
        <strain evidence="10">JCM 17727</strain>
    </source>
</reference>
<dbReference type="Proteomes" id="UP001501294">
    <property type="component" value="Unassembled WGS sequence"/>
</dbReference>
<feature type="chain" id="PRO_5046261341" evidence="7">
    <location>
        <begin position="19"/>
        <end position="266"/>
    </location>
</feature>